<proteinExistence type="predicted"/>
<name>A0ABV3F9Z7_9NOCA</name>
<sequence>MSSRIGHPLAYPLRVTIGALAVLTAWAPFADPDQLSALVVVGAGIVGYSGYRVAVALGVVGHRAEGSSTTVTVRRVRQEYQLVSRSWLELRGGGEDRWLPVYFTPELIGFPGGTALLSERQIVLRPEPGGTEPAGGRHLEFRVLPAGRARASEPPGRLVDNPTRVDPEAETRAATTTKTTRRLLLDAQPAVAAPFVALLWLYVMGGGTGAFVAAMCVAAATGTWLGAIRGSDPS</sequence>
<feature type="transmembrane region" description="Helical" evidence="2">
    <location>
        <begin position="12"/>
        <end position="29"/>
    </location>
</feature>
<evidence type="ECO:0000313" key="4">
    <source>
        <dbReference type="Proteomes" id="UP001551658"/>
    </source>
</evidence>
<feature type="transmembrane region" description="Helical" evidence="2">
    <location>
        <begin position="209"/>
        <end position="228"/>
    </location>
</feature>
<feature type="transmembrane region" description="Helical" evidence="2">
    <location>
        <begin position="35"/>
        <end position="60"/>
    </location>
</feature>
<evidence type="ECO:0000256" key="1">
    <source>
        <dbReference type="SAM" id="MobiDB-lite"/>
    </source>
</evidence>
<dbReference type="EMBL" id="JBFAIH010000009">
    <property type="protein sequence ID" value="MEV0364503.1"/>
    <property type="molecule type" value="Genomic_DNA"/>
</dbReference>
<feature type="transmembrane region" description="Helical" evidence="2">
    <location>
        <begin position="183"/>
        <end position="203"/>
    </location>
</feature>
<keyword evidence="2" id="KW-1133">Transmembrane helix</keyword>
<dbReference type="Proteomes" id="UP001551658">
    <property type="component" value="Unassembled WGS sequence"/>
</dbReference>
<keyword evidence="2" id="KW-0472">Membrane</keyword>
<keyword evidence="4" id="KW-1185">Reference proteome</keyword>
<evidence type="ECO:0008006" key="5">
    <source>
        <dbReference type="Google" id="ProtNLM"/>
    </source>
</evidence>
<feature type="region of interest" description="Disordered" evidence="1">
    <location>
        <begin position="150"/>
        <end position="175"/>
    </location>
</feature>
<evidence type="ECO:0000313" key="3">
    <source>
        <dbReference type="EMBL" id="MEV0364503.1"/>
    </source>
</evidence>
<protein>
    <recommendedName>
        <fullName evidence="5">PH (Pleckstrin Homology) domain-containing protein</fullName>
    </recommendedName>
</protein>
<dbReference type="RefSeq" id="WP_357979624.1">
    <property type="nucleotide sequence ID" value="NZ_JBFAIH010000009.1"/>
</dbReference>
<reference evidence="3 4" key="1">
    <citation type="submission" date="2024-06" db="EMBL/GenBank/DDBJ databases">
        <title>The Natural Products Discovery Center: Release of the First 8490 Sequenced Strains for Exploring Actinobacteria Biosynthetic Diversity.</title>
        <authorList>
            <person name="Kalkreuter E."/>
            <person name="Kautsar S.A."/>
            <person name="Yang D."/>
            <person name="Bader C.D."/>
            <person name="Teijaro C.N."/>
            <person name="Fluegel L."/>
            <person name="Davis C.M."/>
            <person name="Simpson J.R."/>
            <person name="Lauterbach L."/>
            <person name="Steele A.D."/>
            <person name="Gui C."/>
            <person name="Meng S."/>
            <person name="Li G."/>
            <person name="Viehrig K."/>
            <person name="Ye F."/>
            <person name="Su P."/>
            <person name="Kiefer A.F."/>
            <person name="Nichols A."/>
            <person name="Cepeda A.J."/>
            <person name="Yan W."/>
            <person name="Fan B."/>
            <person name="Jiang Y."/>
            <person name="Adhikari A."/>
            <person name="Zheng C.-J."/>
            <person name="Schuster L."/>
            <person name="Cowan T.M."/>
            <person name="Smanski M.J."/>
            <person name="Chevrette M.G."/>
            <person name="De Carvalho L.P.S."/>
            <person name="Shen B."/>
        </authorList>
    </citation>
    <scope>NUCLEOTIDE SEQUENCE [LARGE SCALE GENOMIC DNA]</scope>
    <source>
        <strain evidence="3 4">NPDC050671</strain>
    </source>
</reference>
<gene>
    <name evidence="3" type="ORF">AB0H72_17570</name>
</gene>
<organism evidence="3 4">
    <name type="scientific">Nocardia fusca</name>
    <dbReference type="NCBI Taxonomy" id="941183"/>
    <lineage>
        <taxon>Bacteria</taxon>
        <taxon>Bacillati</taxon>
        <taxon>Actinomycetota</taxon>
        <taxon>Actinomycetes</taxon>
        <taxon>Mycobacteriales</taxon>
        <taxon>Nocardiaceae</taxon>
        <taxon>Nocardia</taxon>
    </lineage>
</organism>
<evidence type="ECO:0000256" key="2">
    <source>
        <dbReference type="SAM" id="Phobius"/>
    </source>
</evidence>
<accession>A0ABV3F9Z7</accession>
<keyword evidence="2" id="KW-0812">Transmembrane</keyword>
<comment type="caution">
    <text evidence="3">The sequence shown here is derived from an EMBL/GenBank/DDBJ whole genome shotgun (WGS) entry which is preliminary data.</text>
</comment>